<reference evidence="2" key="1">
    <citation type="submission" date="2019-02" db="EMBL/GenBank/DDBJ databases">
        <title>Halonotius sp. a new haloarchaeum isolated from saline soil.</title>
        <authorList>
            <person name="Duran-Viseras A."/>
            <person name="Sanchez-Porro C."/>
            <person name="Ventosa A."/>
        </authorList>
    </citation>
    <scope>NUCLEOTIDE SEQUENCE</scope>
    <source>
        <strain evidence="2">F15B</strain>
    </source>
</reference>
<gene>
    <name evidence="2" type="ORF">EGH24_07555</name>
</gene>
<organism evidence="2 3">
    <name type="scientific">Halonotius terrestris</name>
    <dbReference type="NCBI Taxonomy" id="2487750"/>
    <lineage>
        <taxon>Archaea</taxon>
        <taxon>Methanobacteriati</taxon>
        <taxon>Methanobacteriota</taxon>
        <taxon>Stenosarchaea group</taxon>
        <taxon>Halobacteria</taxon>
        <taxon>Halobacteriales</taxon>
        <taxon>Haloferacaceae</taxon>
        <taxon>Halonotius</taxon>
    </lineage>
</organism>
<sequence>MGETEQAQKPVGGADPPPRKQPLEVIETDRGYLLREFRRDPDKSTVFSVHHDRVKAMAAASDKLEGSHHPCLLRWDSHNSVGDIYWNDVFNTVRVEYSPILRKWVVVPKNNHFIFASTNDVKQAYEYGKDVQQQYHFKELEVCSQRGEVEKTVEHPFLRRSITDPDVKFNR</sequence>
<protein>
    <submittedName>
        <fullName evidence="2">Uncharacterized protein</fullName>
    </submittedName>
</protein>
<keyword evidence="3" id="KW-1185">Reference proteome</keyword>
<comment type="caution">
    <text evidence="2">The sequence shown here is derived from an EMBL/GenBank/DDBJ whole genome shotgun (WGS) entry which is preliminary data.</text>
</comment>
<name>A0A8J8PCF6_9EURY</name>
<dbReference type="OrthoDB" id="41005at2157"/>
<evidence type="ECO:0000256" key="1">
    <source>
        <dbReference type="SAM" id="MobiDB-lite"/>
    </source>
</evidence>
<dbReference type="Proteomes" id="UP000705823">
    <property type="component" value="Unassembled WGS sequence"/>
</dbReference>
<dbReference type="EMBL" id="RKLU01000003">
    <property type="protein sequence ID" value="TQQ80999.1"/>
    <property type="molecule type" value="Genomic_DNA"/>
</dbReference>
<accession>A0A8J8PCF6</accession>
<dbReference type="RefSeq" id="WP_142979561.1">
    <property type="nucleotide sequence ID" value="NZ_RKLU01000003.1"/>
</dbReference>
<evidence type="ECO:0000313" key="2">
    <source>
        <dbReference type="EMBL" id="TQQ80999.1"/>
    </source>
</evidence>
<feature type="region of interest" description="Disordered" evidence="1">
    <location>
        <begin position="1"/>
        <end position="25"/>
    </location>
</feature>
<dbReference type="AlphaFoldDB" id="A0A8J8PCF6"/>
<proteinExistence type="predicted"/>
<evidence type="ECO:0000313" key="3">
    <source>
        <dbReference type="Proteomes" id="UP000705823"/>
    </source>
</evidence>